<evidence type="ECO:0000313" key="4">
    <source>
        <dbReference type="EMBL" id="GAL61098.1"/>
    </source>
</evidence>
<reference evidence="4 5" key="1">
    <citation type="journal article" date="2014" name="Genome Announc.">
        <title>Draft Genome Sequences of Marine Flavobacterium Algibacter lectus Strains SS8 and NR4.</title>
        <authorList>
            <person name="Takatani N."/>
            <person name="Nakanishi M."/>
            <person name="Meirelles P."/>
            <person name="Mino S."/>
            <person name="Suda W."/>
            <person name="Oshima K."/>
            <person name="Hattori M."/>
            <person name="Ohkuma M."/>
            <person name="Hosokawa M."/>
            <person name="Miyashita K."/>
            <person name="Thompson F.L."/>
            <person name="Niwa A."/>
            <person name="Sawabe T."/>
            <person name="Sawabe T."/>
        </authorList>
    </citation>
    <scope>NUCLEOTIDE SEQUENCE [LARGE SCALE GENOMIC DNA]</scope>
    <source>
        <strain evidence="4 5">JCM 19300</strain>
    </source>
</reference>
<feature type="signal peptide" evidence="2">
    <location>
        <begin position="1"/>
        <end position="22"/>
    </location>
</feature>
<dbReference type="AlphaFoldDB" id="A0A090VAG9"/>
<organism evidence="4 5">
    <name type="scientific">Algibacter lectus</name>
    <dbReference type="NCBI Taxonomy" id="221126"/>
    <lineage>
        <taxon>Bacteria</taxon>
        <taxon>Pseudomonadati</taxon>
        <taxon>Bacteroidota</taxon>
        <taxon>Flavobacteriia</taxon>
        <taxon>Flavobacteriales</taxon>
        <taxon>Flavobacteriaceae</taxon>
        <taxon>Algibacter</taxon>
    </lineage>
</organism>
<feature type="domain" description="Thioredoxin" evidence="3">
    <location>
        <begin position="8"/>
        <end position="153"/>
    </location>
</feature>
<gene>
    <name evidence="4" type="ORF">JCM19300_4044</name>
</gene>
<dbReference type="InterPro" id="IPR036249">
    <property type="entry name" value="Thioredoxin-like_sf"/>
</dbReference>
<dbReference type="OrthoDB" id="120730at2"/>
<keyword evidence="1" id="KW-0676">Redox-active center</keyword>
<dbReference type="PROSITE" id="PS00194">
    <property type="entry name" value="THIOREDOXIN_1"/>
    <property type="match status" value="1"/>
</dbReference>
<evidence type="ECO:0000259" key="3">
    <source>
        <dbReference type="PROSITE" id="PS51352"/>
    </source>
</evidence>
<comment type="caution">
    <text evidence="4">The sequence shown here is derived from an EMBL/GenBank/DDBJ whole genome shotgun (WGS) entry which is preliminary data.</text>
</comment>
<dbReference type="RefSeq" id="WP_042502799.1">
    <property type="nucleotide sequence ID" value="NZ_BBNQ01000002.1"/>
</dbReference>
<evidence type="ECO:0000256" key="2">
    <source>
        <dbReference type="SAM" id="SignalP"/>
    </source>
</evidence>
<dbReference type="Pfam" id="PF13899">
    <property type="entry name" value="Thioredoxin_7"/>
    <property type="match status" value="1"/>
</dbReference>
<evidence type="ECO:0000256" key="1">
    <source>
        <dbReference type="ARBA" id="ARBA00023284"/>
    </source>
</evidence>
<name>A0A090VAG9_9FLAO</name>
<dbReference type="PROSITE" id="PS51352">
    <property type="entry name" value="THIOREDOXIN_2"/>
    <property type="match status" value="1"/>
</dbReference>
<accession>A0A090VAG9</accession>
<protein>
    <recommendedName>
        <fullName evidence="3">Thioredoxin domain-containing protein</fullName>
    </recommendedName>
</protein>
<dbReference type="EMBL" id="BBNQ01000002">
    <property type="protein sequence ID" value="GAL61098.1"/>
    <property type="molecule type" value="Genomic_DNA"/>
</dbReference>
<dbReference type="InterPro" id="IPR013766">
    <property type="entry name" value="Thioredoxin_domain"/>
</dbReference>
<dbReference type="Gene3D" id="3.40.30.10">
    <property type="entry name" value="Glutaredoxin"/>
    <property type="match status" value="1"/>
</dbReference>
<feature type="chain" id="PRO_5001867478" description="Thioredoxin domain-containing protein" evidence="2">
    <location>
        <begin position="23"/>
        <end position="174"/>
    </location>
</feature>
<sequence>MKIKILILFVTSLLPFNNSILAQESTSSLLDKAQTEAKKEGKAIFIKFEASWCGWCKKMTKDMKADETKAFFEANYVTVPIVVKESKGKEHLENPGSNDLLKKYNGEKAGLPFWVILDADLNVITDAYNAKGQNLGAPGTKEEADVFIEKIKKSAKKITEEDIASIKKQFVLKS</sequence>
<dbReference type="SUPFAM" id="SSF52833">
    <property type="entry name" value="Thioredoxin-like"/>
    <property type="match status" value="1"/>
</dbReference>
<dbReference type="Proteomes" id="UP000029644">
    <property type="component" value="Unassembled WGS sequence"/>
</dbReference>
<dbReference type="InterPro" id="IPR017937">
    <property type="entry name" value="Thioredoxin_CS"/>
</dbReference>
<evidence type="ECO:0000313" key="5">
    <source>
        <dbReference type="Proteomes" id="UP000029644"/>
    </source>
</evidence>
<keyword evidence="2" id="KW-0732">Signal</keyword>
<proteinExistence type="predicted"/>